<dbReference type="EMBL" id="LN609528">
    <property type="protein sequence ID" value="CEF61862.1"/>
    <property type="molecule type" value="Genomic_DNA"/>
</dbReference>
<dbReference type="WormBase" id="SRAE_1000013800">
    <property type="protein sequence ID" value="SRP02038"/>
    <property type="gene ID" value="WBGene00256732"/>
</dbReference>
<dbReference type="WBParaSite" id="SRAE_1000013800.1">
    <property type="protein sequence ID" value="SRAE_1000013800.1"/>
    <property type="gene ID" value="WBGene00256732"/>
</dbReference>
<dbReference type="Pfam" id="PF11938">
    <property type="entry name" value="DUF3456"/>
    <property type="match status" value="1"/>
</dbReference>
<feature type="coiled-coil region" evidence="1">
    <location>
        <begin position="184"/>
        <end position="211"/>
    </location>
</feature>
<accession>A0A090L170</accession>
<reference evidence="5" key="2">
    <citation type="submission" date="2020-12" db="UniProtKB">
        <authorList>
            <consortium name="WormBaseParasite"/>
        </authorList>
    </citation>
    <scope>IDENTIFICATION</scope>
</reference>
<organism evidence="3">
    <name type="scientific">Strongyloides ratti</name>
    <name type="common">Parasitic roundworm</name>
    <dbReference type="NCBI Taxonomy" id="34506"/>
    <lineage>
        <taxon>Eukaryota</taxon>
        <taxon>Metazoa</taxon>
        <taxon>Ecdysozoa</taxon>
        <taxon>Nematoda</taxon>
        <taxon>Chromadorea</taxon>
        <taxon>Rhabditida</taxon>
        <taxon>Tylenchina</taxon>
        <taxon>Panagrolaimomorpha</taxon>
        <taxon>Strongyloidoidea</taxon>
        <taxon>Strongyloididae</taxon>
        <taxon>Strongyloides</taxon>
    </lineage>
</organism>
<evidence type="ECO:0000313" key="3">
    <source>
        <dbReference type="EMBL" id="CEF61862.1"/>
    </source>
</evidence>
<evidence type="ECO:0000313" key="5">
    <source>
        <dbReference type="WBParaSite" id="SRAE_1000013800.1"/>
    </source>
</evidence>
<sequence>MFFFTTITHGNDIEATNYKCDICNLIIKEAFYQQILAKKDSFQFQTKGFHSTEEKNIGYKKIEAIKSEIYLEDLLSFVCGKTYFYALAKDTNKTTDYYSFIAKDAIGDRYQFIRNSTIQFQNDCFEMVDDYRDELIAFFKKDHIFPVMEWCHLEKGFCKNSEALDFRAFGSKKNESDLNGTEEIVELKIKENNHEDENNNLNENYSMLKTKNIDKNYIDENKKNNKVKKSTLEKEL</sequence>
<keyword evidence="1" id="KW-0175">Coiled coil</keyword>
<dbReference type="Proteomes" id="UP000035682">
    <property type="component" value="Unplaced"/>
</dbReference>
<feature type="domain" description="DUF3456" evidence="2">
    <location>
        <begin position="19"/>
        <end position="144"/>
    </location>
</feature>
<dbReference type="RefSeq" id="XP_024501064.1">
    <property type="nucleotide sequence ID" value="XM_024646936.1"/>
</dbReference>
<dbReference type="AlphaFoldDB" id="A0A090L170"/>
<gene>
    <name evidence="3 5 6" type="ORF">SRAE_1000013800</name>
</gene>
<reference evidence="3 4" key="1">
    <citation type="submission" date="2014-09" db="EMBL/GenBank/DDBJ databases">
        <authorList>
            <person name="Martin A.A."/>
        </authorList>
    </citation>
    <scope>NUCLEOTIDE SEQUENCE</scope>
    <source>
        <strain evidence="4">ED321</strain>
        <strain evidence="3">ED321 Heterogonic</strain>
    </source>
</reference>
<evidence type="ECO:0000256" key="1">
    <source>
        <dbReference type="SAM" id="Coils"/>
    </source>
</evidence>
<protein>
    <submittedName>
        <fullName evidence="5">DUF3456 domain-containing protein</fullName>
    </submittedName>
</protein>
<dbReference type="GeneID" id="36374227"/>
<evidence type="ECO:0000313" key="6">
    <source>
        <dbReference type="WormBase" id="SRAE_1000013800"/>
    </source>
</evidence>
<name>A0A090L170_STRRB</name>
<keyword evidence="4" id="KW-1185">Reference proteome</keyword>
<dbReference type="CTD" id="36374227"/>
<evidence type="ECO:0000313" key="4">
    <source>
        <dbReference type="Proteomes" id="UP000035682"/>
    </source>
</evidence>
<proteinExistence type="predicted"/>
<evidence type="ECO:0000259" key="2">
    <source>
        <dbReference type="Pfam" id="PF11938"/>
    </source>
</evidence>
<dbReference type="InterPro" id="IPR021852">
    <property type="entry name" value="DUF3456"/>
</dbReference>